<dbReference type="Proteomes" id="UP000749559">
    <property type="component" value="Unassembled WGS sequence"/>
</dbReference>
<reference evidence="1" key="1">
    <citation type="submission" date="2022-03" db="EMBL/GenBank/DDBJ databases">
        <authorList>
            <person name="Martin C."/>
        </authorList>
    </citation>
    <scope>NUCLEOTIDE SEQUENCE</scope>
</reference>
<accession>A0A8J1Y1S5</accession>
<dbReference type="PROSITE" id="PS50940">
    <property type="entry name" value="CHIT_BIND_II"/>
    <property type="match status" value="2"/>
</dbReference>
<sequence>MILLTLLISVVFASGPPVETDPQECIDGNGYISGNSFEGGDCCSFVVCNAARLNRTGFLGKCMGGTAWNNVLKSCDQPMYVPDCNPSVDCDVPSRTTGLCPSPQPTATTCCVGQNVNRGEPGFLPIFTSGDAENEYSVDDGPIQKCPLGQIFRVETCCCEFVYVQDTECADTTSFYFSNPEDPCCSFLQCWSNRTGYDVVKCMPPSVWNDVNKTCDTTDNVIECSDAICGVEMTDPPCDENSAAACCRAGIYYDNVDGEPTRYIIADGPDGPSDRFSTCPEDMNGVQLVFNGDPDVCSCEAPES</sequence>
<dbReference type="InterPro" id="IPR002557">
    <property type="entry name" value="Chitin-bd_dom"/>
</dbReference>
<gene>
    <name evidence="1" type="ORF">OFUS_LOCUS7423</name>
</gene>
<proteinExistence type="predicted"/>
<protein>
    <submittedName>
        <fullName evidence="1">Uncharacterized protein</fullName>
    </submittedName>
</protein>
<comment type="caution">
    <text evidence="1">The sequence shown here is derived from an EMBL/GenBank/DDBJ whole genome shotgun (WGS) entry which is preliminary data.</text>
</comment>
<dbReference type="EMBL" id="CAIIXF020000004">
    <property type="protein sequence ID" value="CAH1780777.1"/>
    <property type="molecule type" value="Genomic_DNA"/>
</dbReference>
<dbReference type="AlphaFoldDB" id="A0A8J1Y1S5"/>
<name>A0A8J1Y1S5_OWEFU</name>
<dbReference type="GO" id="GO:0005576">
    <property type="term" value="C:extracellular region"/>
    <property type="evidence" value="ECO:0007669"/>
    <property type="project" value="InterPro"/>
</dbReference>
<dbReference type="GO" id="GO:0008061">
    <property type="term" value="F:chitin binding"/>
    <property type="evidence" value="ECO:0007669"/>
    <property type="project" value="InterPro"/>
</dbReference>
<evidence type="ECO:0000313" key="1">
    <source>
        <dbReference type="EMBL" id="CAH1780777.1"/>
    </source>
</evidence>
<dbReference type="SMART" id="SM00494">
    <property type="entry name" value="ChtBD2"/>
    <property type="match status" value="2"/>
</dbReference>
<keyword evidence="2" id="KW-1185">Reference proteome</keyword>
<organism evidence="1 2">
    <name type="scientific">Owenia fusiformis</name>
    <name type="common">Polychaete worm</name>
    <dbReference type="NCBI Taxonomy" id="6347"/>
    <lineage>
        <taxon>Eukaryota</taxon>
        <taxon>Metazoa</taxon>
        <taxon>Spiralia</taxon>
        <taxon>Lophotrochozoa</taxon>
        <taxon>Annelida</taxon>
        <taxon>Polychaeta</taxon>
        <taxon>Sedentaria</taxon>
        <taxon>Canalipalpata</taxon>
        <taxon>Sabellida</taxon>
        <taxon>Oweniida</taxon>
        <taxon>Oweniidae</taxon>
        <taxon>Owenia</taxon>
    </lineage>
</organism>
<evidence type="ECO:0000313" key="2">
    <source>
        <dbReference type="Proteomes" id="UP000749559"/>
    </source>
</evidence>
<dbReference type="Gene3D" id="2.170.140.10">
    <property type="entry name" value="Chitin binding domain"/>
    <property type="match status" value="1"/>
</dbReference>